<gene>
    <name evidence="1" type="ORF">CLV63_103326</name>
</gene>
<proteinExistence type="predicted"/>
<organism evidence="1 2">
    <name type="scientific">Murinocardiopsis flavida</name>
    <dbReference type="NCBI Taxonomy" id="645275"/>
    <lineage>
        <taxon>Bacteria</taxon>
        <taxon>Bacillati</taxon>
        <taxon>Actinomycetota</taxon>
        <taxon>Actinomycetes</taxon>
        <taxon>Streptosporangiales</taxon>
        <taxon>Nocardiopsidaceae</taxon>
        <taxon>Murinocardiopsis</taxon>
    </lineage>
</organism>
<reference evidence="1 2" key="1">
    <citation type="submission" date="2018-03" db="EMBL/GenBank/DDBJ databases">
        <title>Genomic Encyclopedia of Archaeal and Bacterial Type Strains, Phase II (KMG-II): from individual species to whole genera.</title>
        <authorList>
            <person name="Goeker M."/>
        </authorList>
    </citation>
    <scope>NUCLEOTIDE SEQUENCE [LARGE SCALE GENOMIC DNA]</scope>
    <source>
        <strain evidence="1 2">DSM 45312</strain>
    </source>
</reference>
<sequence>MVTTTIRFRPTAEDRRLINAATRAGERPGDVIRRALRLLEREAWLEQARADSVRLRDEDLSDEPDAW</sequence>
<keyword evidence="2" id="KW-1185">Reference proteome</keyword>
<evidence type="ECO:0000313" key="2">
    <source>
        <dbReference type="Proteomes" id="UP000240542"/>
    </source>
</evidence>
<accession>A0A2P8DQV9</accession>
<evidence type="ECO:0000313" key="1">
    <source>
        <dbReference type="EMBL" id="PSK99601.1"/>
    </source>
</evidence>
<dbReference type="EMBL" id="PYGA01000003">
    <property type="protein sequence ID" value="PSK99601.1"/>
    <property type="molecule type" value="Genomic_DNA"/>
</dbReference>
<dbReference type="Proteomes" id="UP000240542">
    <property type="component" value="Unassembled WGS sequence"/>
</dbReference>
<dbReference type="AlphaFoldDB" id="A0A2P8DQV9"/>
<name>A0A2P8DQV9_9ACTN</name>
<protein>
    <submittedName>
        <fullName evidence="1">Antitoxin ParD1/3/4</fullName>
    </submittedName>
</protein>
<comment type="caution">
    <text evidence="1">The sequence shown here is derived from an EMBL/GenBank/DDBJ whole genome shotgun (WGS) entry which is preliminary data.</text>
</comment>